<dbReference type="Gene3D" id="3.40.5.90">
    <property type="entry name" value="CDGSH iron-sulfur domain, mitoNEET-type"/>
    <property type="match status" value="2"/>
</dbReference>
<protein>
    <submittedName>
        <fullName evidence="6">CDGSH iron-sulfur domain-containing protein</fullName>
    </submittedName>
</protein>
<dbReference type="SMART" id="SM00704">
    <property type="entry name" value="ZnF_CDGSH"/>
    <property type="match status" value="2"/>
</dbReference>
<feature type="domain" description="Iron-binding zinc finger CDGSH type" evidence="5">
    <location>
        <begin position="526"/>
        <end position="568"/>
    </location>
</feature>
<name>A0ABS8QA14_9BURK</name>
<evidence type="ECO:0000256" key="2">
    <source>
        <dbReference type="ARBA" id="ARBA00022723"/>
    </source>
</evidence>
<dbReference type="PANTHER" id="PTHR46491:SF3">
    <property type="entry name" value="CDGSH IRON-SULFUR DOMAIN-CONTAINING PROTEIN 3, MITOCHONDRIAL"/>
    <property type="match status" value="1"/>
</dbReference>
<dbReference type="Proteomes" id="UP001179361">
    <property type="component" value="Unassembled WGS sequence"/>
</dbReference>
<feature type="domain" description="Iron-binding zinc finger CDGSH type" evidence="5">
    <location>
        <begin position="610"/>
        <end position="644"/>
    </location>
</feature>
<dbReference type="EMBL" id="JAJNOC010000007">
    <property type="protein sequence ID" value="MCD2518388.1"/>
    <property type="molecule type" value="Genomic_DNA"/>
</dbReference>
<dbReference type="Pfam" id="PF12902">
    <property type="entry name" value="Ferritin-like"/>
    <property type="match status" value="1"/>
</dbReference>
<evidence type="ECO:0000256" key="4">
    <source>
        <dbReference type="ARBA" id="ARBA00023014"/>
    </source>
</evidence>
<dbReference type="InterPro" id="IPR018967">
    <property type="entry name" value="FeS-contain_CDGSH-typ"/>
</dbReference>
<dbReference type="InterPro" id="IPR052950">
    <property type="entry name" value="CISD"/>
</dbReference>
<keyword evidence="2" id="KW-0479">Metal-binding</keyword>
<gene>
    <name evidence="6" type="ORF">LQ564_18980</name>
</gene>
<reference evidence="6" key="1">
    <citation type="submission" date="2021-11" db="EMBL/GenBank/DDBJ databases">
        <title>The complete genome of Massilia sp sp. G4R7.</title>
        <authorList>
            <person name="Liu L."/>
            <person name="Yue J."/>
            <person name="Yuan J."/>
            <person name="Yang F."/>
            <person name="Li L."/>
        </authorList>
    </citation>
    <scope>NUCLEOTIDE SEQUENCE</scope>
    <source>
        <strain evidence="6">G4R7</strain>
    </source>
</reference>
<evidence type="ECO:0000313" key="6">
    <source>
        <dbReference type="EMBL" id="MCD2518388.1"/>
    </source>
</evidence>
<dbReference type="InterPro" id="IPR026820">
    <property type="entry name" value="VioB/RebD_dom"/>
</dbReference>
<dbReference type="Pfam" id="PF09360">
    <property type="entry name" value="zf-CDGSH"/>
    <property type="match status" value="2"/>
</dbReference>
<accession>A0ABS8QA14</accession>
<comment type="caution">
    <text evidence="6">The sequence shown here is derived from an EMBL/GenBank/DDBJ whole genome shotgun (WGS) entry which is preliminary data.</text>
</comment>
<proteinExistence type="predicted"/>
<dbReference type="PANTHER" id="PTHR46491">
    <property type="entry name" value="CDGSH IRON SULFUR DOMAIN PROTEIN HOMOLOG"/>
    <property type="match status" value="1"/>
</dbReference>
<keyword evidence="3" id="KW-0408">Iron</keyword>
<organism evidence="6 7">
    <name type="scientific">Massilia phyllostachyos</name>
    <dbReference type="NCBI Taxonomy" id="2898585"/>
    <lineage>
        <taxon>Bacteria</taxon>
        <taxon>Pseudomonadati</taxon>
        <taxon>Pseudomonadota</taxon>
        <taxon>Betaproteobacteria</taxon>
        <taxon>Burkholderiales</taxon>
        <taxon>Oxalobacteraceae</taxon>
        <taxon>Telluria group</taxon>
        <taxon>Massilia</taxon>
    </lineage>
</organism>
<evidence type="ECO:0000256" key="3">
    <source>
        <dbReference type="ARBA" id="ARBA00023004"/>
    </source>
</evidence>
<sequence length="650" mass="70075">MTPATHRDQLISMLAEAAEIEHCLMCSYLYAAFSLKQELDEGLQPHELAAVKRWRAEIIAIATEEMLHLALVNNLLIAVGSRPHYRHYNFPATAGQFPADVAVALLPFDGATLDHFIYVERPGRTDERDGGTIEKPAYSRDLTRTDLLTDIPCDYETVGELYGAIAAGVSYLAAQLGEAGLFVGKREAQLTERDVFLPGLCSIANEADALRAVGLIVEQGEGSEVCFETSHYARFRAIREQWQALAGQRGDFKPYRDCARHPVMRSPVSTGVRVQVVSEPAITLLDVGNAGYFLMLRILALMSDTVNCLLPRPVVMGQALALMHALADIGSKLTTLPANPEHPGVNAGLTFTLSRTALGYESPDSAARLIAERMELLAAHADSAAPALPALAQVARTLREGAAAWRSAHDAKGGVPAAPEAASGEAPGFAPYQPEVVRGTTGTIWFNAARCVHSRHCVLEEPEVFRANQEGDWIFPDMATPERLGRVARRCVSGAIRYARHDGLDAESAPPVNLVRVRENGPLALNAAIRINAPDGSAGEELRATLCRCGQSKNKPFCDQSHIAAGFEASGEAVTRLSPQLEQRNGPLEVTPLRNGPLDLRGAAEVITGTGRTVDRTMGVRLCRCGQSRDKPFCDGSHREVGFTAAGQGV</sequence>
<evidence type="ECO:0000259" key="5">
    <source>
        <dbReference type="SMART" id="SM00704"/>
    </source>
</evidence>
<keyword evidence="1" id="KW-0001">2Fe-2S</keyword>
<dbReference type="RefSeq" id="WP_231059676.1">
    <property type="nucleotide sequence ID" value="NZ_JAJNOC010000007.1"/>
</dbReference>
<dbReference type="Pfam" id="PF06902">
    <property type="entry name" value="Fer4_19"/>
    <property type="match status" value="1"/>
</dbReference>
<dbReference type="InterPro" id="IPR012347">
    <property type="entry name" value="Ferritin-like"/>
</dbReference>
<evidence type="ECO:0000313" key="7">
    <source>
        <dbReference type="Proteomes" id="UP001179361"/>
    </source>
</evidence>
<keyword evidence="7" id="KW-1185">Reference proteome</keyword>
<dbReference type="Gene3D" id="1.20.1260.10">
    <property type="match status" value="1"/>
</dbReference>
<keyword evidence="4" id="KW-0411">Iron-sulfur</keyword>
<dbReference type="InterPro" id="IPR010693">
    <property type="entry name" value="Divergent_4Fe-4S_mono-cluster"/>
</dbReference>
<evidence type="ECO:0000256" key="1">
    <source>
        <dbReference type="ARBA" id="ARBA00022714"/>
    </source>
</evidence>
<dbReference type="InterPro" id="IPR042216">
    <property type="entry name" value="MitoNEET_CISD"/>
</dbReference>